<dbReference type="EMBL" id="JBHSDU010000014">
    <property type="protein sequence ID" value="MFC4312372.1"/>
    <property type="molecule type" value="Genomic_DNA"/>
</dbReference>
<comment type="caution">
    <text evidence="3">The sequence shown here is derived from an EMBL/GenBank/DDBJ whole genome shotgun (WGS) entry which is preliminary data.</text>
</comment>
<feature type="domain" description="Water stress and hypersensitive response" evidence="2">
    <location>
        <begin position="30"/>
        <end position="150"/>
    </location>
</feature>
<proteinExistence type="predicted"/>
<dbReference type="Gene3D" id="2.60.40.1820">
    <property type="match status" value="1"/>
</dbReference>
<feature type="chain" id="PRO_5047067503" evidence="1">
    <location>
        <begin position="18"/>
        <end position="161"/>
    </location>
</feature>
<dbReference type="PROSITE" id="PS51257">
    <property type="entry name" value="PROKAR_LIPOPROTEIN"/>
    <property type="match status" value="1"/>
</dbReference>
<dbReference type="Proteomes" id="UP001595904">
    <property type="component" value="Unassembled WGS sequence"/>
</dbReference>
<accession>A0ABV8SZG7</accession>
<organism evidence="3 4">
    <name type="scientific">Steroidobacter flavus</name>
    <dbReference type="NCBI Taxonomy" id="1842136"/>
    <lineage>
        <taxon>Bacteria</taxon>
        <taxon>Pseudomonadati</taxon>
        <taxon>Pseudomonadota</taxon>
        <taxon>Gammaproteobacteria</taxon>
        <taxon>Steroidobacterales</taxon>
        <taxon>Steroidobacteraceae</taxon>
        <taxon>Steroidobacter</taxon>
    </lineage>
</organism>
<dbReference type="SUPFAM" id="SSF117070">
    <property type="entry name" value="LEA14-like"/>
    <property type="match status" value="1"/>
</dbReference>
<evidence type="ECO:0000313" key="4">
    <source>
        <dbReference type="Proteomes" id="UP001595904"/>
    </source>
</evidence>
<feature type="signal peptide" evidence="1">
    <location>
        <begin position="1"/>
        <end position="17"/>
    </location>
</feature>
<evidence type="ECO:0000259" key="2">
    <source>
        <dbReference type="SMART" id="SM00769"/>
    </source>
</evidence>
<evidence type="ECO:0000313" key="3">
    <source>
        <dbReference type="EMBL" id="MFC4312372.1"/>
    </source>
</evidence>
<keyword evidence="4" id="KW-1185">Reference proteome</keyword>
<evidence type="ECO:0000256" key="1">
    <source>
        <dbReference type="SAM" id="SignalP"/>
    </source>
</evidence>
<gene>
    <name evidence="3" type="ORF">ACFPN2_25035</name>
</gene>
<dbReference type="SMART" id="SM00769">
    <property type="entry name" value="WHy"/>
    <property type="match status" value="1"/>
</dbReference>
<dbReference type="RefSeq" id="WP_380601708.1">
    <property type="nucleotide sequence ID" value="NZ_JBHSDU010000014.1"/>
</dbReference>
<dbReference type="InterPro" id="IPR013990">
    <property type="entry name" value="WHy-dom"/>
</dbReference>
<sequence length="161" mass="17142">MIVRRLILLAFALVALAGCASLRGHDPLQVTVAGIEPLQGQGLELRMLVKLRVQNPNDAPVDYNGVAVEMNVQGKTFATGVTDASGSVPRFGDAVISVPVTVSAFSMARQAVDMIRRGGSGTITYEMKGKLNGSTFNSLRFRTQGEFDLPAMGTDVDDTAR</sequence>
<protein>
    <submittedName>
        <fullName evidence="3">LEA type 2 family protein</fullName>
    </submittedName>
</protein>
<keyword evidence="1" id="KW-0732">Signal</keyword>
<dbReference type="InterPro" id="IPR004864">
    <property type="entry name" value="LEA_2"/>
</dbReference>
<dbReference type="Pfam" id="PF03168">
    <property type="entry name" value="LEA_2"/>
    <property type="match status" value="1"/>
</dbReference>
<name>A0ABV8SZG7_9GAMM</name>
<reference evidence="4" key="1">
    <citation type="journal article" date="2019" name="Int. J. Syst. Evol. Microbiol.">
        <title>The Global Catalogue of Microorganisms (GCM) 10K type strain sequencing project: providing services to taxonomists for standard genome sequencing and annotation.</title>
        <authorList>
            <consortium name="The Broad Institute Genomics Platform"/>
            <consortium name="The Broad Institute Genome Sequencing Center for Infectious Disease"/>
            <person name="Wu L."/>
            <person name="Ma J."/>
        </authorList>
    </citation>
    <scope>NUCLEOTIDE SEQUENCE [LARGE SCALE GENOMIC DNA]</scope>
    <source>
        <strain evidence="4">CGMCC 1.10759</strain>
    </source>
</reference>